<accession>A0A9N9WH21</accession>
<evidence type="ECO:0000313" key="2">
    <source>
        <dbReference type="EMBL" id="CAG9791456.1"/>
    </source>
</evidence>
<feature type="chain" id="PRO_5040441672" evidence="1">
    <location>
        <begin position="20"/>
        <end position="313"/>
    </location>
</feature>
<organism evidence="2 3">
    <name type="scientific">Diatraea saccharalis</name>
    <name type="common">sugarcane borer</name>
    <dbReference type="NCBI Taxonomy" id="40085"/>
    <lineage>
        <taxon>Eukaryota</taxon>
        <taxon>Metazoa</taxon>
        <taxon>Ecdysozoa</taxon>
        <taxon>Arthropoda</taxon>
        <taxon>Hexapoda</taxon>
        <taxon>Insecta</taxon>
        <taxon>Pterygota</taxon>
        <taxon>Neoptera</taxon>
        <taxon>Endopterygota</taxon>
        <taxon>Lepidoptera</taxon>
        <taxon>Glossata</taxon>
        <taxon>Ditrysia</taxon>
        <taxon>Pyraloidea</taxon>
        <taxon>Crambidae</taxon>
        <taxon>Crambinae</taxon>
        <taxon>Diatraea</taxon>
    </lineage>
</organism>
<keyword evidence="3" id="KW-1185">Reference proteome</keyword>
<dbReference type="AlphaFoldDB" id="A0A9N9WH21"/>
<feature type="signal peptide" evidence="1">
    <location>
        <begin position="1"/>
        <end position="19"/>
    </location>
</feature>
<dbReference type="OrthoDB" id="7683403at2759"/>
<gene>
    <name evidence="2" type="ORF">DIATSA_LOCUS9068</name>
</gene>
<proteinExistence type="predicted"/>
<reference evidence="2" key="2">
    <citation type="submission" date="2022-10" db="EMBL/GenBank/DDBJ databases">
        <authorList>
            <consortium name="ENA_rothamsted_submissions"/>
            <consortium name="culmorum"/>
            <person name="King R."/>
        </authorList>
    </citation>
    <scope>NUCLEOTIDE SEQUENCE</scope>
</reference>
<sequence>MRYITIVCVFSIIVSVAQFKVFRKCCPKNQSLIKLSSLDKNSRDKYECIDYDRHLSEYKEVSLNSDLVVNQNVIIDNGIPQKCNFSAIEQFGEYFNASTDRDICYDRIITEINNGMIIRSSNLSITMLKCDGFEFMSRNKLKVQSIVKCCPRDQVYDSEYHLCRKSHEFKEEWLIRQLRLNISDIFFIANMMNCSRDEYSVEIKEGIYRLALIKRALRITTENGDDEYYIKWGSWCVDQDYMSRRLLARVCTRDCFEFNAYCMRKCCPIGEHISRYDTRSFSCTQNSDDRFLFNLSSYIEPLRRKKGDIGGEY</sequence>
<keyword evidence="1" id="KW-0732">Signal</keyword>
<evidence type="ECO:0000313" key="3">
    <source>
        <dbReference type="Proteomes" id="UP001153714"/>
    </source>
</evidence>
<dbReference type="Proteomes" id="UP001153714">
    <property type="component" value="Chromosome 3"/>
</dbReference>
<name>A0A9N9WH21_9NEOP</name>
<reference evidence="2" key="1">
    <citation type="submission" date="2021-12" db="EMBL/GenBank/DDBJ databases">
        <authorList>
            <person name="King R."/>
        </authorList>
    </citation>
    <scope>NUCLEOTIDE SEQUENCE</scope>
</reference>
<protein>
    <submittedName>
        <fullName evidence="2">Uncharacterized protein</fullName>
    </submittedName>
</protein>
<dbReference type="EMBL" id="OU893334">
    <property type="protein sequence ID" value="CAG9791456.1"/>
    <property type="molecule type" value="Genomic_DNA"/>
</dbReference>
<evidence type="ECO:0000256" key="1">
    <source>
        <dbReference type="SAM" id="SignalP"/>
    </source>
</evidence>